<comment type="caution">
    <text evidence="2">The sequence shown here is derived from an EMBL/GenBank/DDBJ whole genome shotgun (WGS) entry which is preliminary data.</text>
</comment>
<dbReference type="OrthoDB" id="8477364at2"/>
<dbReference type="GO" id="GO:0005524">
    <property type="term" value="F:ATP binding"/>
    <property type="evidence" value="ECO:0007669"/>
    <property type="project" value="UniProtKB-KW"/>
</dbReference>
<dbReference type="SUPFAM" id="SSF52540">
    <property type="entry name" value="P-loop containing nucleoside triphosphate hydrolases"/>
    <property type="match status" value="1"/>
</dbReference>
<keyword evidence="2" id="KW-0547">Nucleotide-binding</keyword>
<dbReference type="InterPro" id="IPR049945">
    <property type="entry name" value="AAA_22"/>
</dbReference>
<evidence type="ECO:0000313" key="2">
    <source>
        <dbReference type="EMBL" id="TLF45931.1"/>
    </source>
</evidence>
<organism evidence="2 3">
    <name type="scientific">Halomonas urmiana</name>
    <dbReference type="NCBI Taxonomy" id="490901"/>
    <lineage>
        <taxon>Bacteria</taxon>
        <taxon>Pseudomonadati</taxon>
        <taxon>Pseudomonadota</taxon>
        <taxon>Gammaproteobacteria</taxon>
        <taxon>Oceanospirillales</taxon>
        <taxon>Halomonadaceae</taxon>
        <taxon>Halomonas</taxon>
    </lineage>
</organism>
<dbReference type="EMBL" id="VBUI01000038">
    <property type="protein sequence ID" value="TLF45931.1"/>
    <property type="molecule type" value="Genomic_DNA"/>
</dbReference>
<protein>
    <submittedName>
        <fullName evidence="2">ATP-binding protein</fullName>
    </submittedName>
</protein>
<dbReference type="AlphaFoldDB" id="A0A5R8M8N5"/>
<evidence type="ECO:0000259" key="1">
    <source>
        <dbReference type="Pfam" id="PF13401"/>
    </source>
</evidence>
<name>A0A5R8M8N5_9GAMM</name>
<keyword evidence="3" id="KW-1185">Reference proteome</keyword>
<dbReference type="RefSeq" id="WP_138182813.1">
    <property type="nucleotide sequence ID" value="NZ_VBUI01000038.1"/>
</dbReference>
<dbReference type="Pfam" id="PF13401">
    <property type="entry name" value="AAA_22"/>
    <property type="match status" value="1"/>
</dbReference>
<dbReference type="InterPro" id="IPR027417">
    <property type="entry name" value="P-loop_NTPase"/>
</dbReference>
<dbReference type="Gene3D" id="3.40.50.300">
    <property type="entry name" value="P-loop containing nucleotide triphosphate hydrolases"/>
    <property type="match status" value="1"/>
</dbReference>
<proteinExistence type="predicted"/>
<sequence length="416" mass="47081">MFSQRSPYITDVFTPRNSDVNSEMYVDRPDLERELVRSLKRNSHSLLFGDSGNGKSWLYKKVLSDADIPFVVANCANASRLKSVTQEICNCLIEPGTVSKLGFSEQKAAEINAYFAKGGLTHSDNYEIAQEEPLLKAFRLFDGAKPGRKIVVLDNLESIFGSEYLMDELADIVILLDDDRYASCDVNLLIVGVPNGVLQYFSSTKSSESVSNRIQEIDKVVNLNEPQVEQIVSRGFSLLKVDFPDNEIIALSRHVMNVTLGIAQRVHEYCEYLAYKIEDNDWYYDSSLLEEADLAWLKSGLRQSYQVVRSYLNSRETSVSRRNQVVFCIAKVRQHQFDSNHIDSLIRDEFPTTVPASHMGIGSILTELSSGESPLLNKHSSNNLYSVRDPRYLMCIRLALYKDHAAEKVVKKGFTR</sequence>
<keyword evidence="2" id="KW-0067">ATP-binding</keyword>
<gene>
    <name evidence="2" type="ORF">FEI13_17600</name>
</gene>
<feature type="domain" description="ORC1/DEAH AAA+ ATPase" evidence="1">
    <location>
        <begin position="42"/>
        <end position="196"/>
    </location>
</feature>
<reference evidence="2 3" key="1">
    <citation type="journal article" date="2007" name="Int. J. Syst. Evol. Microbiol.">
        <title>Halomonas saccharevitans sp. nov., Halomonas arcis sp. nov. and Halomonas subterranea sp. nov., halophilic bacteria isolated from hypersaline environments of China.</title>
        <authorList>
            <person name="Xu X.W."/>
            <person name="Wu Y.H."/>
            <person name="Zhou Z."/>
            <person name="Wang C.S."/>
            <person name="Zhou Y.G."/>
            <person name="Zhang H.B."/>
            <person name="Wang Y."/>
            <person name="Wu M."/>
        </authorList>
    </citation>
    <scope>NUCLEOTIDE SEQUENCE [LARGE SCALE GENOMIC DNA]</scope>
    <source>
        <strain evidence="2 3">TBZ3</strain>
    </source>
</reference>
<dbReference type="GO" id="GO:0016887">
    <property type="term" value="F:ATP hydrolysis activity"/>
    <property type="evidence" value="ECO:0007669"/>
    <property type="project" value="InterPro"/>
</dbReference>
<dbReference type="Proteomes" id="UP000306973">
    <property type="component" value="Unassembled WGS sequence"/>
</dbReference>
<evidence type="ECO:0000313" key="3">
    <source>
        <dbReference type="Proteomes" id="UP000306973"/>
    </source>
</evidence>
<accession>A0A5R8M8N5</accession>